<keyword evidence="1" id="KW-0547">Nucleotide-binding</keyword>
<sequence>MSVFEGEVQIRKIRKRGSFGGIIFSAQTVAKPTIRYVIKADYKVARSSNVFKESHTWYVKGEISSQIVTWNDGTKVKEKTITPEVIRFVKASSENLKHLLANAPEFKGISEIKAEKLVTFFGDELVEIALNNDIKRLTKIMGVSLAQRLIDGLKSYEELSALSLLDELGVPAHVGSSVIKIWGADAFKHIKKNPYFLSAFMGKLETIDAYAIDRLGMHQNSNERLIAYVKETLFNAFSSGHTCLPLSDFKYRLRRLLRVDAGLIERAISVASQSGDILITNNAMVQVKSMSIVESSVASIVNHLKEKIYSKSLTQKVSSILYTFENNVGFSLTEQQKEAVLTCCENSITLLTGGAGCGKTTVIEAICFALEQLKQTSQIILMALAGKAAQRITEATGRDAMTIAGFMHNMSPKDIRDDAVIIVDESSMVDILSLLKILKRIPKRGRVILTGDQEQLPPVGVGLGLHLLVELPLPKAHLSEIKRQSAESGIPEISHIIRNFGNVVKDIPFKMYAGKGSGVSFIECDEASIERNIVNTYQELGGNGDNNNVLILSPSKHLVGGVCNVNGLIHDKYLLGEEISFEHEEFAQFRPHVLNRTLRIGELIMYLRNDYDKGIRNGSIGKLIKQTKDDVLADFEGNEVILSLDDLQHIEHSYAMTVHKSQGSQFERVIVVIKETRNLDRHLIYTALTRAKFQVIFIGSKNTLYKALKVSKALSRNTLLSYHFEKQNY</sequence>
<dbReference type="CDD" id="cd18809">
    <property type="entry name" value="SF1_C_RecD"/>
    <property type="match status" value="1"/>
</dbReference>
<dbReference type="PANTHER" id="PTHR43788">
    <property type="entry name" value="DNA2/NAM7 HELICASE FAMILY MEMBER"/>
    <property type="match status" value="1"/>
</dbReference>
<dbReference type="Proteomes" id="UP001457661">
    <property type="component" value="Unassembled WGS sequence"/>
</dbReference>
<dbReference type="InterPro" id="IPR050534">
    <property type="entry name" value="Coronavir_polyprotein_1ab"/>
</dbReference>
<accession>A0ABU9TCG2</accession>
<keyword evidence="5" id="KW-1185">Reference proteome</keyword>
<dbReference type="Pfam" id="PF13604">
    <property type="entry name" value="AAA_30"/>
    <property type="match status" value="1"/>
</dbReference>
<dbReference type="RefSeq" id="WP_342879107.1">
    <property type="nucleotide sequence ID" value="NZ_JBBMQX010000002.1"/>
</dbReference>
<dbReference type="InterPro" id="IPR027785">
    <property type="entry name" value="UvrD-like_helicase_C"/>
</dbReference>
<evidence type="ECO:0000313" key="5">
    <source>
        <dbReference type="Proteomes" id="UP001457661"/>
    </source>
</evidence>
<organism evidence="4 5">
    <name type="scientific">Pseudoalteromonas arctica</name>
    <dbReference type="NCBI Taxonomy" id="394751"/>
    <lineage>
        <taxon>Bacteria</taxon>
        <taxon>Pseudomonadati</taxon>
        <taxon>Pseudomonadota</taxon>
        <taxon>Gammaproteobacteria</taxon>
        <taxon>Alteromonadales</taxon>
        <taxon>Pseudoalteromonadaceae</taxon>
        <taxon>Pseudoalteromonas</taxon>
    </lineage>
</organism>
<dbReference type="Pfam" id="PF13538">
    <property type="entry name" value="UvrD_C_2"/>
    <property type="match status" value="1"/>
</dbReference>
<name>A0ABU9TCG2_9GAMM</name>
<dbReference type="InterPro" id="IPR003593">
    <property type="entry name" value="AAA+_ATPase"/>
</dbReference>
<dbReference type="Gene3D" id="2.30.30.940">
    <property type="match status" value="1"/>
</dbReference>
<dbReference type="CDD" id="cd17933">
    <property type="entry name" value="DEXSc_RecD-like"/>
    <property type="match status" value="1"/>
</dbReference>
<dbReference type="EMBL" id="JBBMQX010000002">
    <property type="protein sequence ID" value="MEM5531405.1"/>
    <property type="molecule type" value="Genomic_DNA"/>
</dbReference>
<evidence type="ECO:0000259" key="3">
    <source>
        <dbReference type="SMART" id="SM00382"/>
    </source>
</evidence>
<evidence type="ECO:0000256" key="1">
    <source>
        <dbReference type="ARBA" id="ARBA00022741"/>
    </source>
</evidence>
<proteinExistence type="predicted"/>
<evidence type="ECO:0000256" key="2">
    <source>
        <dbReference type="ARBA" id="ARBA00022840"/>
    </source>
</evidence>
<dbReference type="InterPro" id="IPR027417">
    <property type="entry name" value="P-loop_NTPase"/>
</dbReference>
<dbReference type="SUPFAM" id="SSF52540">
    <property type="entry name" value="P-loop containing nucleoside triphosphate hydrolases"/>
    <property type="match status" value="1"/>
</dbReference>
<dbReference type="Gene3D" id="3.40.50.300">
    <property type="entry name" value="P-loop containing nucleotide triphosphate hydrolases"/>
    <property type="match status" value="2"/>
</dbReference>
<dbReference type="PANTHER" id="PTHR43788:SF6">
    <property type="entry name" value="DNA HELICASE B"/>
    <property type="match status" value="1"/>
</dbReference>
<feature type="domain" description="AAA+ ATPase" evidence="3">
    <location>
        <begin position="345"/>
        <end position="477"/>
    </location>
</feature>
<dbReference type="SMART" id="SM00382">
    <property type="entry name" value="AAA"/>
    <property type="match status" value="1"/>
</dbReference>
<gene>
    <name evidence="4" type="ORF">WNY57_03080</name>
</gene>
<evidence type="ECO:0000313" key="4">
    <source>
        <dbReference type="EMBL" id="MEM5531405.1"/>
    </source>
</evidence>
<dbReference type="InterPro" id="IPR029493">
    <property type="entry name" value="RecD2-like_HHH"/>
</dbReference>
<dbReference type="Gene3D" id="1.10.10.2220">
    <property type="match status" value="1"/>
</dbReference>
<dbReference type="Pfam" id="PF14490">
    <property type="entry name" value="HHH_RecD2"/>
    <property type="match status" value="1"/>
</dbReference>
<comment type="caution">
    <text evidence="4">The sequence shown here is derived from an EMBL/GenBank/DDBJ whole genome shotgun (WGS) entry which is preliminary data.</text>
</comment>
<protein>
    <submittedName>
        <fullName evidence="4">AAA family ATPase</fullName>
    </submittedName>
</protein>
<keyword evidence="2" id="KW-0067">ATP-binding</keyword>
<reference evidence="4 5" key="1">
    <citation type="submission" date="2024-03" db="EMBL/GenBank/DDBJ databases">
        <title>Community enrichment and isolation of bacterial strains for fucoidan degradation.</title>
        <authorList>
            <person name="Sichert A."/>
        </authorList>
    </citation>
    <scope>NUCLEOTIDE SEQUENCE [LARGE SCALE GENOMIC DNA]</scope>
    <source>
        <strain evidence="4 5">AS26</strain>
    </source>
</reference>